<proteinExistence type="predicted"/>
<sequence>MKLCEQFTIAIIPSKPNADTELFEDDRSSSESDDEDDDNENEDEDEIEVESEEKPEEDQTGMDDHEPYDEEPGLYSLRYYLSKETQLVQDTGNVHCVQQSILRIAQDMCLSPSISYKKGDPDAKLPQEIAAIWLQWLPWGKMFCPEPDWKYGPSFSKTAFFILTEGAMELVACPAYVRQHGHWAQKWQFACFKWALSGCHNPSIARVRRGLLYNPSTHDMLKRIVRNYLSKSRELNISEEPDYLLYRLQSIVFEVFGANSFNYPTSNPWDLSVLPGPLDDAMVVGSYSYWLQCRLKTKSTLLCGQCESVIKARAGQLGEDEEMSDGPGP</sequence>
<reference evidence="2" key="1">
    <citation type="journal article" date="2020" name="Stud. Mycol.">
        <title>101 Dothideomycetes genomes: a test case for predicting lifestyles and emergence of pathogens.</title>
        <authorList>
            <person name="Haridas S."/>
            <person name="Albert R."/>
            <person name="Binder M."/>
            <person name="Bloem J."/>
            <person name="Labutti K."/>
            <person name="Salamov A."/>
            <person name="Andreopoulos B."/>
            <person name="Baker S."/>
            <person name="Barry K."/>
            <person name="Bills G."/>
            <person name="Bluhm B."/>
            <person name="Cannon C."/>
            <person name="Castanera R."/>
            <person name="Culley D."/>
            <person name="Daum C."/>
            <person name="Ezra D."/>
            <person name="Gonzalez J."/>
            <person name="Henrissat B."/>
            <person name="Kuo A."/>
            <person name="Liang C."/>
            <person name="Lipzen A."/>
            <person name="Lutzoni F."/>
            <person name="Magnuson J."/>
            <person name="Mondo S."/>
            <person name="Nolan M."/>
            <person name="Ohm R."/>
            <person name="Pangilinan J."/>
            <person name="Park H.-J."/>
            <person name="Ramirez L."/>
            <person name="Alfaro M."/>
            <person name="Sun H."/>
            <person name="Tritt A."/>
            <person name="Yoshinaga Y."/>
            <person name="Zwiers L.-H."/>
            <person name="Turgeon B."/>
            <person name="Goodwin S."/>
            <person name="Spatafora J."/>
            <person name="Crous P."/>
            <person name="Grigoriev I."/>
        </authorList>
    </citation>
    <scope>NUCLEOTIDE SEQUENCE</scope>
    <source>
        <strain evidence="2">CBS 119925</strain>
    </source>
</reference>
<dbReference type="AlphaFoldDB" id="A0A6A6VNG5"/>
<gene>
    <name evidence="2" type="ORF">M011DRAFT_473422</name>
</gene>
<organism evidence="2 3">
    <name type="scientific">Sporormia fimetaria CBS 119925</name>
    <dbReference type="NCBI Taxonomy" id="1340428"/>
    <lineage>
        <taxon>Eukaryota</taxon>
        <taxon>Fungi</taxon>
        <taxon>Dikarya</taxon>
        <taxon>Ascomycota</taxon>
        <taxon>Pezizomycotina</taxon>
        <taxon>Dothideomycetes</taxon>
        <taxon>Pleosporomycetidae</taxon>
        <taxon>Pleosporales</taxon>
        <taxon>Sporormiaceae</taxon>
        <taxon>Sporormia</taxon>
    </lineage>
</organism>
<dbReference type="EMBL" id="MU006561">
    <property type="protein sequence ID" value="KAF2752162.1"/>
    <property type="molecule type" value="Genomic_DNA"/>
</dbReference>
<feature type="region of interest" description="Disordered" evidence="1">
    <location>
        <begin position="14"/>
        <end position="69"/>
    </location>
</feature>
<evidence type="ECO:0000256" key="1">
    <source>
        <dbReference type="SAM" id="MobiDB-lite"/>
    </source>
</evidence>
<name>A0A6A6VNG5_9PLEO</name>
<evidence type="ECO:0000313" key="2">
    <source>
        <dbReference type="EMBL" id="KAF2752162.1"/>
    </source>
</evidence>
<accession>A0A6A6VNG5</accession>
<dbReference type="Proteomes" id="UP000799440">
    <property type="component" value="Unassembled WGS sequence"/>
</dbReference>
<feature type="compositionally biased region" description="Acidic residues" evidence="1">
    <location>
        <begin position="31"/>
        <end position="69"/>
    </location>
</feature>
<keyword evidence="3" id="KW-1185">Reference proteome</keyword>
<evidence type="ECO:0000313" key="3">
    <source>
        <dbReference type="Proteomes" id="UP000799440"/>
    </source>
</evidence>
<protein>
    <submittedName>
        <fullName evidence="2">Uncharacterized protein</fullName>
    </submittedName>
</protein>